<dbReference type="RefSeq" id="WP_118261647.1">
    <property type="nucleotide sequence ID" value="NZ_CALBWO010000068.1"/>
</dbReference>
<protein>
    <submittedName>
        <fullName evidence="4">FecR family protein</fullName>
    </submittedName>
</protein>
<keyword evidence="1" id="KW-0472">Membrane</keyword>
<dbReference type="PANTHER" id="PTHR30273">
    <property type="entry name" value="PERIPLASMIC SIGNAL SENSOR AND SIGMA FACTOR ACTIVATOR FECR-RELATED"/>
    <property type="match status" value="1"/>
</dbReference>
<comment type="caution">
    <text evidence="4">The sequence shown here is derived from an EMBL/GenBank/DDBJ whole genome shotgun (WGS) entry which is preliminary data.</text>
</comment>
<evidence type="ECO:0000259" key="3">
    <source>
        <dbReference type="Pfam" id="PF16344"/>
    </source>
</evidence>
<dbReference type="PIRSF" id="PIRSF018266">
    <property type="entry name" value="FecR"/>
    <property type="match status" value="1"/>
</dbReference>
<sequence>MEIDKIKRVVLGKASWEEREGVRLWMEGSKAREIFLHDAKRYNEDGLSGNEEESRRIERMWKRVAPSREKRRRYTSWHKCVVAACVTVVIGLALWWGYKKGGCVGVEKPLVANTKGVKLVLPDGSSHDMSGKTLKEDIPGFKMNTTGTIQGLTQVSDTLYPVMEYNEIIVPRGGEYALTLSDGTIVILNSETRIRFPNRFLGSERKVFLSGEAYFDVARDANHPFLVEFQGGKVKVLGTQFNVQACLGQNILTTLVSGKVEVFSGRDSVVLHPGELCEISLGTRSIAVREADMMSVLAWKNGEFIFKDVSMDQIVREFSRWYDTEIEYDSLGLQDMKFHVYMDRTKTLKEALQVISRMEHVTYELNGKKIIIKKR</sequence>
<proteinExistence type="predicted"/>
<dbReference type="GO" id="GO:0016989">
    <property type="term" value="F:sigma factor antagonist activity"/>
    <property type="evidence" value="ECO:0007669"/>
    <property type="project" value="TreeGrafter"/>
</dbReference>
<dbReference type="Proteomes" id="UP000283589">
    <property type="component" value="Unassembled WGS sequence"/>
</dbReference>
<dbReference type="InterPro" id="IPR006860">
    <property type="entry name" value="FecR"/>
</dbReference>
<evidence type="ECO:0000256" key="1">
    <source>
        <dbReference type="SAM" id="Phobius"/>
    </source>
</evidence>
<organism evidence="4 5">
    <name type="scientific">Butyricimonas virosa</name>
    <dbReference type="NCBI Taxonomy" id="544645"/>
    <lineage>
        <taxon>Bacteria</taxon>
        <taxon>Pseudomonadati</taxon>
        <taxon>Bacteroidota</taxon>
        <taxon>Bacteroidia</taxon>
        <taxon>Bacteroidales</taxon>
        <taxon>Odoribacteraceae</taxon>
        <taxon>Butyricimonas</taxon>
    </lineage>
</organism>
<dbReference type="PANTHER" id="PTHR30273:SF2">
    <property type="entry name" value="PROTEIN FECR"/>
    <property type="match status" value="1"/>
</dbReference>
<dbReference type="EMBL" id="QRZA01000058">
    <property type="protein sequence ID" value="RGV30444.1"/>
    <property type="molecule type" value="Genomic_DNA"/>
</dbReference>
<accession>A0A412WTA5</accession>
<gene>
    <name evidence="4" type="ORF">DWW18_20630</name>
</gene>
<keyword evidence="1" id="KW-1133">Transmembrane helix</keyword>
<feature type="domain" description="FecR protein" evidence="2">
    <location>
        <begin position="170"/>
        <end position="261"/>
    </location>
</feature>
<dbReference type="Gene3D" id="2.60.120.1440">
    <property type="match status" value="1"/>
</dbReference>
<dbReference type="InterPro" id="IPR012373">
    <property type="entry name" value="Ferrdict_sens_TM"/>
</dbReference>
<dbReference type="InterPro" id="IPR032508">
    <property type="entry name" value="FecR_C"/>
</dbReference>
<evidence type="ECO:0000259" key="2">
    <source>
        <dbReference type="Pfam" id="PF04773"/>
    </source>
</evidence>
<dbReference type="Gene3D" id="3.55.50.30">
    <property type="match status" value="1"/>
</dbReference>
<dbReference type="AlphaFoldDB" id="A0A412WTA5"/>
<evidence type="ECO:0000313" key="5">
    <source>
        <dbReference type="Proteomes" id="UP000283589"/>
    </source>
</evidence>
<feature type="domain" description="Protein FecR C-terminal" evidence="3">
    <location>
        <begin position="303"/>
        <end position="372"/>
    </location>
</feature>
<dbReference type="Pfam" id="PF04773">
    <property type="entry name" value="FecR"/>
    <property type="match status" value="1"/>
</dbReference>
<evidence type="ECO:0000313" key="4">
    <source>
        <dbReference type="EMBL" id="RGV30444.1"/>
    </source>
</evidence>
<keyword evidence="1" id="KW-0812">Transmembrane</keyword>
<feature type="transmembrane region" description="Helical" evidence="1">
    <location>
        <begin position="80"/>
        <end position="98"/>
    </location>
</feature>
<reference evidence="4 5" key="1">
    <citation type="submission" date="2018-08" db="EMBL/GenBank/DDBJ databases">
        <title>A genome reference for cultivated species of the human gut microbiota.</title>
        <authorList>
            <person name="Zou Y."/>
            <person name="Xue W."/>
            <person name="Luo G."/>
        </authorList>
    </citation>
    <scope>NUCLEOTIDE SEQUENCE [LARGE SCALE GENOMIC DNA]</scope>
    <source>
        <strain evidence="4 5">AF14-49</strain>
    </source>
</reference>
<name>A0A412WTA5_9BACT</name>
<dbReference type="Pfam" id="PF16344">
    <property type="entry name" value="FecR_C"/>
    <property type="match status" value="1"/>
</dbReference>